<organism evidence="2 3">
    <name type="scientific">Malus domestica</name>
    <name type="common">Apple</name>
    <name type="synonym">Pyrus malus</name>
    <dbReference type="NCBI Taxonomy" id="3750"/>
    <lineage>
        <taxon>Eukaryota</taxon>
        <taxon>Viridiplantae</taxon>
        <taxon>Streptophyta</taxon>
        <taxon>Embryophyta</taxon>
        <taxon>Tracheophyta</taxon>
        <taxon>Spermatophyta</taxon>
        <taxon>Magnoliopsida</taxon>
        <taxon>eudicotyledons</taxon>
        <taxon>Gunneridae</taxon>
        <taxon>Pentapetalae</taxon>
        <taxon>rosids</taxon>
        <taxon>fabids</taxon>
        <taxon>Rosales</taxon>
        <taxon>Rosaceae</taxon>
        <taxon>Amygdaloideae</taxon>
        <taxon>Maleae</taxon>
        <taxon>Malus</taxon>
    </lineage>
</organism>
<name>A0A498JYS2_MALDO</name>
<dbReference type="GO" id="GO:0048586">
    <property type="term" value="P:regulation of long-day photoperiodism, flowering"/>
    <property type="evidence" value="ECO:0007669"/>
    <property type="project" value="TreeGrafter"/>
</dbReference>
<dbReference type="OrthoDB" id="1893477at2759"/>
<feature type="region of interest" description="Disordered" evidence="1">
    <location>
        <begin position="606"/>
        <end position="633"/>
    </location>
</feature>
<accession>A0A498JYS2</accession>
<dbReference type="PANTHER" id="PTHR36319">
    <property type="entry name" value="PROTEIN GIGANTEA"/>
    <property type="match status" value="1"/>
</dbReference>
<proteinExistence type="predicted"/>
<reference evidence="2 3" key="1">
    <citation type="submission" date="2018-10" db="EMBL/GenBank/DDBJ databases">
        <title>A high-quality apple genome assembly.</title>
        <authorList>
            <person name="Hu J."/>
        </authorList>
    </citation>
    <scope>NUCLEOTIDE SEQUENCE [LARGE SCALE GENOMIC DNA]</scope>
    <source>
        <strain evidence="3">cv. HFTH1</strain>
        <tissue evidence="2">Young leaf</tissue>
    </source>
</reference>
<feature type="compositionally biased region" description="Polar residues" evidence="1">
    <location>
        <begin position="148"/>
        <end position="167"/>
    </location>
</feature>
<keyword evidence="3" id="KW-1185">Reference proteome</keyword>
<dbReference type="GO" id="GO:0005634">
    <property type="term" value="C:nucleus"/>
    <property type="evidence" value="ECO:0007669"/>
    <property type="project" value="TreeGrafter"/>
</dbReference>
<gene>
    <name evidence="2" type="ORF">DVH24_037775</name>
</gene>
<dbReference type="InterPro" id="IPR026211">
    <property type="entry name" value="GIGANTEA"/>
</dbReference>
<comment type="caution">
    <text evidence="2">The sequence shown here is derived from an EMBL/GenBank/DDBJ whole genome shotgun (WGS) entry which is preliminary data.</text>
</comment>
<evidence type="ECO:0000256" key="1">
    <source>
        <dbReference type="SAM" id="MobiDB-lite"/>
    </source>
</evidence>
<dbReference type="AlphaFoldDB" id="A0A498JYS2"/>
<dbReference type="SMR" id="A0A498JYS2"/>
<dbReference type="PRINTS" id="PR02081">
    <property type="entry name" value="GIGANTEA"/>
</dbReference>
<dbReference type="PANTHER" id="PTHR36319:SF1">
    <property type="entry name" value="PROTEIN GIGANTEA"/>
    <property type="match status" value="1"/>
</dbReference>
<dbReference type="Gramene" id="mRNA:MD05G0027300">
    <property type="protein sequence ID" value="mRNA:MD05G0027300"/>
    <property type="gene ID" value="MD05G0027300"/>
</dbReference>
<dbReference type="GO" id="GO:0006950">
    <property type="term" value="P:response to stress"/>
    <property type="evidence" value="ECO:0007669"/>
    <property type="project" value="TreeGrafter"/>
</dbReference>
<dbReference type="Proteomes" id="UP000290289">
    <property type="component" value="Chromosome 5"/>
</dbReference>
<feature type="region of interest" description="Disordered" evidence="1">
    <location>
        <begin position="148"/>
        <end position="174"/>
    </location>
</feature>
<feature type="region of interest" description="Disordered" evidence="1">
    <location>
        <begin position="222"/>
        <end position="242"/>
    </location>
</feature>
<dbReference type="EMBL" id="RDQH01000331">
    <property type="protein sequence ID" value="RXI00227.1"/>
    <property type="molecule type" value="Genomic_DNA"/>
</dbReference>
<sequence length="1169" mass="128212">MAATSERWFDRLQFSSLFGPPPPDNLRRKAEITAYVDYFGQFTSEQFPEDVAELIRNRYPSEVKRLFDDVLAMFVLHHPEHGHAVILPIISCIIDGTLAYKSSGPPFASFISLVCPSSEEYSEQWALACGEILRILTHYNRPIYKAEQQNNETERSSSGSHATTSDNVDGESSHLPLVQQEKKPIRPLSPWITDILLAAPLGIRSDYFRWCSGVMGKYAAGELKPPSTASSRGSGKHPQLMPSTPRWAVANGAGVILSVCDEEVARYETATLTAVAVPALLLPPPTTALDEHLVAGLPALEPYARLFHRYYAIATPSATQRLLLGLLEAPPSWAPDALDAAVQLVELLRAAEDYASGIRLPRNWMHLHFLRAIGTAMSMRAGIAADAAAALLFRILSQPALLFPPLRQVDGVEVQHEPLGGYISSYKKQIELPAAEATIEATAQGIASMLCAHGPEVEWRICTIWEAAYGLIPLSSSAVDLPEIIVATPLQPPILSWNLYIPLLKVLEYLPRGSPSEACLMKIFVATVEAILQRTFPSESSREQNRKTRYLFGMGPASKNLAVAELRTMVHSLFLESCASVELASRLLFVVLTVCVSHEAQSNGSKKARVDESFPPDESIEESEKMSGMQRDRTKMTKKQGPVAAFDSYVLAAVCALACELQLFPLISKGINHSHSKNAKNVAKPAKVNVCTTEFRSSVDSAVCHTRRILSILEALFLLKPSTIGTSWSYSSNEIVAAAMVAAHVSELFRWSKACMHALSVLMRCKWDTEICSRASSLYNLIDFHSKAVASIVNKAEPLEARLMQVPIWRDSLVCFEGRKLTQGGNSRCTIVGQPSALHCEDLSHSESKQKSVGVSRSNEGSGNTFGKGVASFPLDASDLANFLTMDRHIGFNCSAQVLLRSVLAEKQELCFSVVSLLWYKLIAAPETQPSAESTSAQQGWRQVVDALCNVVSATPKKAATAIVLQAERELQPWIAKDDDQGQKMWRINQRIVKLIVELMRIHDSPESLVILSSASDLLLRATDGMLVDGEACTLPQLELLEATARAIQPMLEWGESGLAVSDGLSNLLKCRLPATIRCLSHPSAHVRALSTSVLRDILQASSIRPNPNPVEINGIHGPSYKYFNLDVIDWQADIEKCLTWEAHSRLATGMHIKFLDTAAKELGCSISI</sequence>
<protein>
    <recommendedName>
        <fullName evidence="4">GIGANTEA</fullName>
    </recommendedName>
</protein>
<dbReference type="STRING" id="3750.A0A498JYS2"/>
<feature type="compositionally biased region" description="Basic and acidic residues" evidence="1">
    <location>
        <begin position="622"/>
        <end position="633"/>
    </location>
</feature>
<evidence type="ECO:0000313" key="2">
    <source>
        <dbReference type="EMBL" id="RXI00227.1"/>
    </source>
</evidence>
<evidence type="ECO:0000313" key="3">
    <source>
        <dbReference type="Proteomes" id="UP000290289"/>
    </source>
</evidence>
<evidence type="ECO:0008006" key="4">
    <source>
        <dbReference type="Google" id="ProtNLM"/>
    </source>
</evidence>
<dbReference type="GO" id="GO:0042752">
    <property type="term" value="P:regulation of circadian rhythm"/>
    <property type="evidence" value="ECO:0007669"/>
    <property type="project" value="TreeGrafter"/>
</dbReference>